<dbReference type="InParanoid" id="A0A163MC98"/>
<keyword evidence="2" id="KW-0732">Signal</keyword>
<feature type="compositionally biased region" description="Basic and acidic residues" evidence="1">
    <location>
        <begin position="271"/>
        <end position="281"/>
    </location>
</feature>
<feature type="region of interest" description="Disordered" evidence="1">
    <location>
        <begin position="184"/>
        <end position="327"/>
    </location>
</feature>
<dbReference type="OrthoDB" id="3044029at2759"/>
<reference evidence="3" key="1">
    <citation type="submission" date="2016-04" db="EMBL/GenBank/DDBJ databases">
        <authorList>
            <person name="Evans L.H."/>
            <person name="Alamgir A."/>
            <person name="Owens N."/>
            <person name="Weber N.D."/>
            <person name="Virtaneva K."/>
            <person name="Barbian K."/>
            <person name="Babar A."/>
            <person name="Rosenke K."/>
        </authorList>
    </citation>
    <scope>NUCLEOTIDE SEQUENCE [LARGE SCALE GENOMIC DNA]</scope>
    <source>
        <strain evidence="3">CBS 101.48</strain>
    </source>
</reference>
<evidence type="ECO:0000256" key="1">
    <source>
        <dbReference type="SAM" id="MobiDB-lite"/>
    </source>
</evidence>
<evidence type="ECO:0000313" key="3">
    <source>
        <dbReference type="EMBL" id="SAM03399.1"/>
    </source>
</evidence>
<protein>
    <submittedName>
        <fullName evidence="3">Uncharacterized protein</fullName>
    </submittedName>
</protein>
<feature type="compositionally biased region" description="Low complexity" evidence="1">
    <location>
        <begin position="206"/>
        <end position="259"/>
    </location>
</feature>
<dbReference type="EMBL" id="LT554082">
    <property type="protein sequence ID" value="SAM03399.1"/>
    <property type="molecule type" value="Genomic_DNA"/>
</dbReference>
<gene>
    <name evidence="3" type="primary">ABSGL_09219.1 scaffold 10691</name>
</gene>
<dbReference type="STRING" id="4829.A0A163MC98"/>
<feature type="chain" id="PRO_5007844220" evidence="2">
    <location>
        <begin position="26"/>
        <end position="393"/>
    </location>
</feature>
<organism evidence="3">
    <name type="scientific">Absidia glauca</name>
    <name type="common">Pin mould</name>
    <dbReference type="NCBI Taxonomy" id="4829"/>
    <lineage>
        <taxon>Eukaryota</taxon>
        <taxon>Fungi</taxon>
        <taxon>Fungi incertae sedis</taxon>
        <taxon>Mucoromycota</taxon>
        <taxon>Mucoromycotina</taxon>
        <taxon>Mucoromycetes</taxon>
        <taxon>Mucorales</taxon>
        <taxon>Cunninghamellaceae</taxon>
        <taxon>Absidia</taxon>
    </lineage>
</organism>
<evidence type="ECO:0000313" key="4">
    <source>
        <dbReference type="Proteomes" id="UP000078561"/>
    </source>
</evidence>
<feature type="compositionally biased region" description="Low complexity" evidence="1">
    <location>
        <begin position="294"/>
        <end position="312"/>
    </location>
</feature>
<dbReference type="AlphaFoldDB" id="A0A163MC98"/>
<dbReference type="Proteomes" id="UP000078561">
    <property type="component" value="Unassembled WGS sequence"/>
</dbReference>
<keyword evidence="4" id="KW-1185">Reference proteome</keyword>
<proteinExistence type="predicted"/>
<name>A0A163MC98_ABSGL</name>
<sequence>MYTPSISQLLVLGTGLLSTSILVTAQQQQNSTQSGNGPQVQLTSANDFCLFLPPQPGLEVAVNEDNGVPYCMNTATVQGSQPFPQGFITTAHYQQTDSYTQITGFFDRSKYNLSESDGGGQYDSHANHKPVGSSCQNFPFFVSMIEPSNNRFCIRCCQNTEDCKTGISQYGCARVVTPGNYEENNAFDAVPPSDANESGGDGGDASGSAGPSASSSGATPSNSAAPSDGSGADTGASDGSGADTGSSDGSGDDTGSSDGSGAGTDDETDDHSDQGGDEHHLNTSYNSVLDDLDASGAGTNGTDSSGSSNGSDIKSVDDEAKYIQSQLQSPQADLNSLKTQFTSFTSNLATQFPEAADKIKQLESITSTYQTADQWKHLATILQQKAPESASEN</sequence>
<accession>A0A163MC98</accession>
<evidence type="ECO:0000256" key="2">
    <source>
        <dbReference type="SAM" id="SignalP"/>
    </source>
</evidence>
<dbReference type="OMA" id="HRNSHDN"/>
<feature type="signal peptide" evidence="2">
    <location>
        <begin position="1"/>
        <end position="25"/>
    </location>
</feature>